<protein>
    <submittedName>
        <fullName evidence="2">Uncharacterized protein</fullName>
    </submittedName>
</protein>
<feature type="compositionally biased region" description="Basic and acidic residues" evidence="1">
    <location>
        <begin position="187"/>
        <end position="200"/>
    </location>
</feature>
<feature type="compositionally biased region" description="Basic residues" evidence="1">
    <location>
        <begin position="752"/>
        <end position="765"/>
    </location>
</feature>
<dbReference type="Proteomes" id="UP000275078">
    <property type="component" value="Unassembled WGS sequence"/>
</dbReference>
<evidence type="ECO:0000313" key="3">
    <source>
        <dbReference type="Proteomes" id="UP000275078"/>
    </source>
</evidence>
<feature type="region of interest" description="Disordered" evidence="1">
    <location>
        <begin position="156"/>
        <end position="175"/>
    </location>
</feature>
<feature type="compositionally biased region" description="Basic and acidic residues" evidence="1">
    <location>
        <begin position="340"/>
        <end position="386"/>
    </location>
</feature>
<feature type="compositionally biased region" description="Polar residues" evidence="1">
    <location>
        <begin position="618"/>
        <end position="627"/>
    </location>
</feature>
<organism evidence="2 3">
    <name type="scientific">Ascobolus immersus RN42</name>
    <dbReference type="NCBI Taxonomy" id="1160509"/>
    <lineage>
        <taxon>Eukaryota</taxon>
        <taxon>Fungi</taxon>
        <taxon>Dikarya</taxon>
        <taxon>Ascomycota</taxon>
        <taxon>Pezizomycotina</taxon>
        <taxon>Pezizomycetes</taxon>
        <taxon>Pezizales</taxon>
        <taxon>Ascobolaceae</taxon>
        <taxon>Ascobolus</taxon>
    </lineage>
</organism>
<proteinExistence type="predicted"/>
<feature type="compositionally biased region" description="Basic and acidic residues" evidence="1">
    <location>
        <begin position="55"/>
        <end position="70"/>
    </location>
</feature>
<accession>A0A3N4I742</accession>
<keyword evidence="3" id="KW-1185">Reference proteome</keyword>
<feature type="compositionally biased region" description="Basic and acidic residues" evidence="1">
    <location>
        <begin position="414"/>
        <end position="429"/>
    </location>
</feature>
<feature type="compositionally biased region" description="Basic residues" evidence="1">
    <location>
        <begin position="229"/>
        <end position="238"/>
    </location>
</feature>
<evidence type="ECO:0000313" key="2">
    <source>
        <dbReference type="EMBL" id="RPA79981.1"/>
    </source>
</evidence>
<feature type="region of interest" description="Disordered" evidence="1">
    <location>
        <begin position="607"/>
        <end position="682"/>
    </location>
</feature>
<feature type="compositionally biased region" description="Polar residues" evidence="1">
    <location>
        <begin position="71"/>
        <end position="85"/>
    </location>
</feature>
<gene>
    <name evidence="2" type="ORF">BJ508DRAFT_132986</name>
</gene>
<feature type="region of interest" description="Disordered" evidence="1">
    <location>
        <begin position="340"/>
        <end position="445"/>
    </location>
</feature>
<feature type="compositionally biased region" description="Basic and acidic residues" evidence="1">
    <location>
        <begin position="727"/>
        <end position="740"/>
    </location>
</feature>
<name>A0A3N4I742_ASCIM</name>
<evidence type="ECO:0000256" key="1">
    <source>
        <dbReference type="SAM" id="MobiDB-lite"/>
    </source>
</evidence>
<reference evidence="2 3" key="1">
    <citation type="journal article" date="2018" name="Nat. Ecol. Evol.">
        <title>Pezizomycetes genomes reveal the molecular basis of ectomycorrhizal truffle lifestyle.</title>
        <authorList>
            <person name="Murat C."/>
            <person name="Payen T."/>
            <person name="Noel B."/>
            <person name="Kuo A."/>
            <person name="Morin E."/>
            <person name="Chen J."/>
            <person name="Kohler A."/>
            <person name="Krizsan K."/>
            <person name="Balestrini R."/>
            <person name="Da Silva C."/>
            <person name="Montanini B."/>
            <person name="Hainaut M."/>
            <person name="Levati E."/>
            <person name="Barry K.W."/>
            <person name="Belfiori B."/>
            <person name="Cichocki N."/>
            <person name="Clum A."/>
            <person name="Dockter R.B."/>
            <person name="Fauchery L."/>
            <person name="Guy J."/>
            <person name="Iotti M."/>
            <person name="Le Tacon F."/>
            <person name="Lindquist E.A."/>
            <person name="Lipzen A."/>
            <person name="Malagnac F."/>
            <person name="Mello A."/>
            <person name="Molinier V."/>
            <person name="Miyauchi S."/>
            <person name="Poulain J."/>
            <person name="Riccioni C."/>
            <person name="Rubini A."/>
            <person name="Sitrit Y."/>
            <person name="Splivallo R."/>
            <person name="Traeger S."/>
            <person name="Wang M."/>
            <person name="Zifcakova L."/>
            <person name="Wipf D."/>
            <person name="Zambonelli A."/>
            <person name="Paolocci F."/>
            <person name="Nowrousian M."/>
            <person name="Ottonello S."/>
            <person name="Baldrian P."/>
            <person name="Spatafora J.W."/>
            <person name="Henrissat B."/>
            <person name="Nagy L.G."/>
            <person name="Aury J.M."/>
            <person name="Wincker P."/>
            <person name="Grigoriev I.V."/>
            <person name="Bonfante P."/>
            <person name="Martin F.M."/>
        </authorList>
    </citation>
    <scope>NUCLEOTIDE SEQUENCE [LARGE SCALE GENOMIC DNA]</scope>
    <source>
        <strain evidence="2 3">RN42</strain>
    </source>
</reference>
<feature type="region of interest" description="Disordered" evidence="1">
    <location>
        <begin position="180"/>
        <end position="323"/>
    </location>
</feature>
<feature type="region of interest" description="Disordered" evidence="1">
    <location>
        <begin position="501"/>
        <end position="533"/>
    </location>
</feature>
<feature type="region of interest" description="Disordered" evidence="1">
    <location>
        <begin position="44"/>
        <end position="88"/>
    </location>
</feature>
<dbReference type="AlphaFoldDB" id="A0A3N4I742"/>
<dbReference type="EMBL" id="ML119693">
    <property type="protein sequence ID" value="RPA79981.1"/>
    <property type="molecule type" value="Genomic_DNA"/>
</dbReference>
<feature type="compositionally biased region" description="Basic and acidic residues" evidence="1">
    <location>
        <begin position="607"/>
        <end position="617"/>
    </location>
</feature>
<feature type="region of interest" description="Disordered" evidence="1">
    <location>
        <begin position="702"/>
        <end position="785"/>
    </location>
</feature>
<feature type="compositionally biased region" description="Polar residues" evidence="1">
    <location>
        <begin position="251"/>
        <end position="264"/>
    </location>
</feature>
<feature type="compositionally biased region" description="Basic and acidic residues" evidence="1">
    <location>
        <begin position="393"/>
        <end position="404"/>
    </location>
</feature>
<sequence length="850" mass="98828">MVSKLERRLQFSEYVSYFRDMAAAQRRMEAAKISESQAQRYNDCNATSTTATATEVERKPATAEGTKHDTTTASSAIVSTGQRASDTAKHQTVAINSAVEPTKHYTTSTSSGIESTQHDATDCTTTAIEISHTCEVQTANTHSHRRATKRPLSKIFSGTNATPIGTRKRKQPLKEMQNTIELGSPTRRNDQCSELPHQEGVRQNLKSNHYDYVEDVGDPQEPDGGIHQSNHKRARLSVKRPLVTYDDLDSGNRSSPPAWHSNTHPDGYSPYSKRQRMIYPERPSPEAPVERVYQSPPQNHHRSLSPNAQANVSEVDPYGDSPEYRRLQQQYELEYRRQQMKLQEDSPEYHRQQEEYRRQQMKLQEDSPEYRRQKIEYRRQQMKLEEDSPEYLRQQREESLEYRRQQMKLQQDSPEYRRQQREESLEYRRQQMKLQEDSPEYLRQQREESLEYRRQQMNLLEDSPKVAHQYSEYQTPPRHYHQSASPKVQANIAELDYYSDSQSPLRDYRQGPPNLQTNNAEPDPYGASPHSRSRQINYLEDRAASADHYSVYQSAPQDHREVLQPHIVEPARYKTSTHSRQHPMNYLEDNSVSSRHHQINYLQDRSSVDPHYPERQYTHPQSITQPAYQPDPYYQVPDNLSPYSKRRSISRQESLPQEAPQYRTTSAQIPPPTARNGGYSRTASLSPASYIYRKAFGFLSPERGEQSQHPVSPPREENSWQSMPSTARKESTATRSHHQETLPPQHSSIPPPRRKASRRSRKGRPPRSNPKPTNNGSLFDRFSMPRRPSLVPIPVEQSAELEETKCRVDKSGYVLGQLNEEYRTEDGKPRWISVKALERRWLRDLGYDTR</sequence>